<protein>
    <submittedName>
        <fullName evidence="11">Cytochrome-c peroxidase</fullName>
    </submittedName>
</protein>
<proteinExistence type="predicted"/>
<keyword evidence="2 8" id="KW-0349">Heme</keyword>
<evidence type="ECO:0000256" key="6">
    <source>
        <dbReference type="ARBA" id="ARBA00023002"/>
    </source>
</evidence>
<dbReference type="Proteomes" id="UP001204621">
    <property type="component" value="Unassembled WGS sequence"/>
</dbReference>
<gene>
    <name evidence="11" type="ORF">NX778_06130</name>
</gene>
<evidence type="ECO:0000256" key="7">
    <source>
        <dbReference type="ARBA" id="ARBA00023004"/>
    </source>
</evidence>
<dbReference type="InterPro" id="IPR004852">
    <property type="entry name" value="Di-haem_cyt_c_peroxidsae"/>
</dbReference>
<evidence type="ECO:0000259" key="10">
    <source>
        <dbReference type="PROSITE" id="PS51007"/>
    </source>
</evidence>
<sequence>MKAPAKRSRRAAWLLAAAFIAGSALAASIGDSRGDGWSRAELSILASMRLGAVNLASLDPSNAYESSPAASRLGQRIFSDTRFSGNGAVSCASCHQPDKQFQDGRPLGQGIGTGKRRTMPIAGASRSPFLMWDGRKDSLWSQALGPFEDAAEHGGNRLAYAHLVDAHYRKDYEAVFGQMPDLSRLPWNASPVGTPEQQVAWNALSASEQRDVSRVFANMGKALAAYEKSLQHGESRLDRYLGALADGDPGASSQLSAREKNGLRIFIGKGSCVTCHTGPLFTDQAFHNTGIAPRVAGQPDLGRRAGIAKLRADEFNCLGQFSDAKPDQCTELNFLADDEAAATAAFKTPSLRDVARRAPYMHAGQLASLDEVMRHYRRAPRSAAGHSELKPVRLSESEVADVVAFLGTLNQISQQ</sequence>
<feature type="chain" id="PRO_5046191864" evidence="9">
    <location>
        <begin position="27"/>
        <end position="415"/>
    </location>
</feature>
<name>A0ABT2CUJ3_9BURK</name>
<evidence type="ECO:0000256" key="1">
    <source>
        <dbReference type="ARBA" id="ARBA00004418"/>
    </source>
</evidence>
<feature type="domain" description="Cytochrome c" evidence="10">
    <location>
        <begin position="257"/>
        <end position="410"/>
    </location>
</feature>
<dbReference type="EMBL" id="JANUGU010000001">
    <property type="protein sequence ID" value="MCS0657642.1"/>
    <property type="molecule type" value="Genomic_DNA"/>
</dbReference>
<evidence type="ECO:0000256" key="5">
    <source>
        <dbReference type="ARBA" id="ARBA00022764"/>
    </source>
</evidence>
<dbReference type="PANTHER" id="PTHR30600:SF10">
    <property type="entry name" value="BLL6722 PROTEIN"/>
    <property type="match status" value="1"/>
</dbReference>
<keyword evidence="11" id="KW-0575">Peroxidase</keyword>
<dbReference type="SUPFAM" id="SSF46626">
    <property type="entry name" value="Cytochrome c"/>
    <property type="match status" value="2"/>
</dbReference>
<dbReference type="PIRSF" id="PIRSF000294">
    <property type="entry name" value="Cytochrome-c_peroxidase"/>
    <property type="match status" value="1"/>
</dbReference>
<dbReference type="InterPro" id="IPR009056">
    <property type="entry name" value="Cyt_c-like_dom"/>
</dbReference>
<organism evidence="11 12">
    <name type="scientific">Massilia terrae</name>
    <dbReference type="NCBI Taxonomy" id="1811224"/>
    <lineage>
        <taxon>Bacteria</taxon>
        <taxon>Pseudomonadati</taxon>
        <taxon>Pseudomonadota</taxon>
        <taxon>Betaproteobacteria</taxon>
        <taxon>Burkholderiales</taxon>
        <taxon>Oxalobacteraceae</taxon>
        <taxon>Telluria group</taxon>
        <taxon>Massilia</taxon>
    </lineage>
</organism>
<reference evidence="11 12" key="1">
    <citation type="submission" date="2022-08" db="EMBL/GenBank/DDBJ databases">
        <title>Reclassification of Massilia species as members of the genera Telluria, Duganella, Pseudoduganella, Mokoshia gen. nov. and Zemynaea gen. nov. using orthogonal and non-orthogonal genome-based approaches.</title>
        <authorList>
            <person name="Bowman J.P."/>
        </authorList>
    </citation>
    <scope>NUCLEOTIDE SEQUENCE [LARGE SCALE GENOMIC DNA]</scope>
    <source>
        <strain evidence="11 12">JCM 31606</strain>
    </source>
</reference>
<comment type="subcellular location">
    <subcellularLocation>
        <location evidence="1">Periplasm</location>
    </subcellularLocation>
</comment>
<dbReference type="InterPro" id="IPR026259">
    <property type="entry name" value="MauG/Cytc_peroxidase"/>
</dbReference>
<keyword evidence="6" id="KW-0560">Oxidoreductase</keyword>
<accession>A0ABT2CUJ3</accession>
<keyword evidence="12" id="KW-1185">Reference proteome</keyword>
<evidence type="ECO:0000256" key="4">
    <source>
        <dbReference type="ARBA" id="ARBA00022729"/>
    </source>
</evidence>
<dbReference type="InterPro" id="IPR036909">
    <property type="entry name" value="Cyt_c-like_dom_sf"/>
</dbReference>
<keyword evidence="7 8" id="KW-0408">Iron</keyword>
<dbReference type="RefSeq" id="WP_258810780.1">
    <property type="nucleotide sequence ID" value="NZ_JANUGU010000001.1"/>
</dbReference>
<dbReference type="InterPro" id="IPR051395">
    <property type="entry name" value="Cytochrome_c_Peroxidase/MauG"/>
</dbReference>
<evidence type="ECO:0000256" key="8">
    <source>
        <dbReference type="PROSITE-ProRule" id="PRU00433"/>
    </source>
</evidence>
<evidence type="ECO:0000256" key="2">
    <source>
        <dbReference type="ARBA" id="ARBA00022617"/>
    </source>
</evidence>
<evidence type="ECO:0000256" key="9">
    <source>
        <dbReference type="SAM" id="SignalP"/>
    </source>
</evidence>
<evidence type="ECO:0000313" key="11">
    <source>
        <dbReference type="EMBL" id="MCS0657642.1"/>
    </source>
</evidence>
<keyword evidence="5" id="KW-0574">Periplasm</keyword>
<evidence type="ECO:0000256" key="3">
    <source>
        <dbReference type="ARBA" id="ARBA00022723"/>
    </source>
</evidence>
<dbReference type="Gene3D" id="1.10.760.10">
    <property type="entry name" value="Cytochrome c-like domain"/>
    <property type="match status" value="2"/>
</dbReference>
<dbReference type="GO" id="GO:0004601">
    <property type="term" value="F:peroxidase activity"/>
    <property type="evidence" value="ECO:0007669"/>
    <property type="project" value="UniProtKB-KW"/>
</dbReference>
<feature type="signal peptide" evidence="9">
    <location>
        <begin position="1"/>
        <end position="26"/>
    </location>
</feature>
<dbReference type="Pfam" id="PF03150">
    <property type="entry name" value="CCP_MauG"/>
    <property type="match status" value="1"/>
</dbReference>
<evidence type="ECO:0000313" key="12">
    <source>
        <dbReference type="Proteomes" id="UP001204621"/>
    </source>
</evidence>
<comment type="caution">
    <text evidence="11">The sequence shown here is derived from an EMBL/GenBank/DDBJ whole genome shotgun (WGS) entry which is preliminary data.</text>
</comment>
<feature type="domain" description="Cytochrome c" evidence="10">
    <location>
        <begin position="69"/>
        <end position="180"/>
    </location>
</feature>
<dbReference type="PROSITE" id="PS51007">
    <property type="entry name" value="CYTC"/>
    <property type="match status" value="2"/>
</dbReference>
<keyword evidence="4 9" id="KW-0732">Signal</keyword>
<dbReference type="PANTHER" id="PTHR30600">
    <property type="entry name" value="CYTOCHROME C PEROXIDASE-RELATED"/>
    <property type="match status" value="1"/>
</dbReference>
<keyword evidence="3 8" id="KW-0479">Metal-binding</keyword>